<dbReference type="OrthoDB" id="2886719at2"/>
<dbReference type="Proteomes" id="UP000199371">
    <property type="component" value="Unassembled WGS sequence"/>
</dbReference>
<dbReference type="RefSeq" id="WP_092792193.1">
    <property type="nucleotide sequence ID" value="NZ_FNXF01000005.1"/>
</dbReference>
<name>A0A1H6LEP2_9GAMM</name>
<dbReference type="EMBL" id="FNXF01000005">
    <property type="protein sequence ID" value="SEH83154.1"/>
    <property type="molecule type" value="Genomic_DNA"/>
</dbReference>
<proteinExistence type="predicted"/>
<evidence type="ECO:0000313" key="1">
    <source>
        <dbReference type="EMBL" id="SEH83154.1"/>
    </source>
</evidence>
<reference evidence="2" key="1">
    <citation type="submission" date="2016-10" db="EMBL/GenBank/DDBJ databases">
        <authorList>
            <person name="Varghese N."/>
            <person name="Submissions S."/>
        </authorList>
    </citation>
    <scope>NUCLEOTIDE SEQUENCE [LARGE SCALE GENOMIC DNA]</scope>
    <source>
        <strain evidence="2">DSM 17616</strain>
    </source>
</reference>
<keyword evidence="2" id="KW-1185">Reference proteome</keyword>
<gene>
    <name evidence="1" type="ORF">SAMN05660691_01642</name>
</gene>
<sequence>MEVYVFVYHVKPTKGSPEYGKVGGAHADIWVFESSRGAAEIKALSYLMDYAWEVIEVERELLLDEEQIVQYRPDVQANYHQAKTRGISSFFSGYPPEDLEDVAVEIRPLNKPPASSGNKH</sequence>
<dbReference type="AlphaFoldDB" id="A0A1H6LEP2"/>
<dbReference type="STRING" id="173990.SAMN05660691_01642"/>
<evidence type="ECO:0000313" key="2">
    <source>
        <dbReference type="Proteomes" id="UP000199371"/>
    </source>
</evidence>
<organism evidence="1 2">
    <name type="scientific">Rheinheimera pacifica</name>
    <dbReference type="NCBI Taxonomy" id="173990"/>
    <lineage>
        <taxon>Bacteria</taxon>
        <taxon>Pseudomonadati</taxon>
        <taxon>Pseudomonadota</taxon>
        <taxon>Gammaproteobacteria</taxon>
        <taxon>Chromatiales</taxon>
        <taxon>Chromatiaceae</taxon>
        <taxon>Rheinheimera</taxon>
    </lineage>
</organism>
<accession>A0A1H6LEP2</accession>
<protein>
    <submittedName>
        <fullName evidence="1">Uncharacterized protein</fullName>
    </submittedName>
</protein>